<keyword evidence="1" id="KW-0132">Cell division</keyword>
<evidence type="ECO:0000256" key="1">
    <source>
        <dbReference type="ARBA" id="ARBA00022618"/>
    </source>
</evidence>
<dbReference type="InterPro" id="IPR011990">
    <property type="entry name" value="TPR-like_helical_dom_sf"/>
</dbReference>
<dbReference type="Pfam" id="PF12895">
    <property type="entry name" value="ANAPC3"/>
    <property type="match status" value="1"/>
</dbReference>
<evidence type="ECO:0000256" key="3">
    <source>
        <dbReference type="ARBA" id="ARBA00022776"/>
    </source>
</evidence>
<dbReference type="GO" id="GO:0031145">
    <property type="term" value="P:anaphase-promoting complex-dependent catabolic process"/>
    <property type="evidence" value="ECO:0007669"/>
    <property type="project" value="TreeGrafter"/>
</dbReference>
<dbReference type="GO" id="GO:0005680">
    <property type="term" value="C:anaphase-promoting complex"/>
    <property type="evidence" value="ECO:0007669"/>
    <property type="project" value="TreeGrafter"/>
</dbReference>
<comment type="caution">
    <text evidence="8">The sequence shown here is derived from an EMBL/GenBank/DDBJ whole genome shotgun (WGS) entry which is preliminary data.</text>
</comment>
<dbReference type="GO" id="GO:0045842">
    <property type="term" value="P:positive regulation of mitotic metaphase/anaphase transition"/>
    <property type="evidence" value="ECO:0007669"/>
    <property type="project" value="TreeGrafter"/>
</dbReference>
<dbReference type="Gene3D" id="1.25.40.10">
    <property type="entry name" value="Tetratricopeptide repeat domain"/>
    <property type="match status" value="1"/>
</dbReference>
<dbReference type="GO" id="GO:0051301">
    <property type="term" value="P:cell division"/>
    <property type="evidence" value="ECO:0007669"/>
    <property type="project" value="UniProtKB-KW"/>
</dbReference>
<dbReference type="PANTHER" id="PTHR12558">
    <property type="entry name" value="CELL DIVISION CYCLE 16,23,27"/>
    <property type="match status" value="1"/>
</dbReference>
<keyword evidence="2" id="KW-0677">Repeat</keyword>
<dbReference type="Proteomes" id="UP001190700">
    <property type="component" value="Unassembled WGS sequence"/>
</dbReference>
<dbReference type="EMBL" id="LGRX02021176">
    <property type="protein sequence ID" value="KAK3256966.1"/>
    <property type="molecule type" value="Genomic_DNA"/>
</dbReference>
<keyword evidence="5" id="KW-0802">TPR repeat</keyword>
<organism evidence="8 9">
    <name type="scientific">Cymbomonas tetramitiformis</name>
    <dbReference type="NCBI Taxonomy" id="36881"/>
    <lineage>
        <taxon>Eukaryota</taxon>
        <taxon>Viridiplantae</taxon>
        <taxon>Chlorophyta</taxon>
        <taxon>Pyramimonadophyceae</taxon>
        <taxon>Pyramimonadales</taxon>
        <taxon>Pyramimonadaceae</taxon>
        <taxon>Cymbomonas</taxon>
    </lineage>
</organism>
<dbReference type="PANTHER" id="PTHR12558:SF9">
    <property type="entry name" value="CELL DIVISION CYCLE PROTEIN 16 HOMOLOG"/>
    <property type="match status" value="1"/>
</dbReference>
<evidence type="ECO:0000256" key="7">
    <source>
        <dbReference type="SAM" id="MobiDB-lite"/>
    </source>
</evidence>
<evidence type="ECO:0000256" key="4">
    <source>
        <dbReference type="ARBA" id="ARBA00022786"/>
    </source>
</evidence>
<accession>A0AAE0KQD9</accession>
<gene>
    <name evidence="8" type="ORF">CYMTET_33925</name>
</gene>
<dbReference type="GO" id="GO:0016567">
    <property type="term" value="P:protein ubiquitination"/>
    <property type="evidence" value="ECO:0007669"/>
    <property type="project" value="TreeGrafter"/>
</dbReference>
<keyword evidence="3" id="KW-0498">Mitosis</keyword>
<feature type="compositionally biased region" description="Low complexity" evidence="7">
    <location>
        <begin position="115"/>
        <end position="127"/>
    </location>
</feature>
<dbReference type="AlphaFoldDB" id="A0AAE0KQD9"/>
<dbReference type="GO" id="GO:0005737">
    <property type="term" value="C:cytoplasm"/>
    <property type="evidence" value="ECO:0007669"/>
    <property type="project" value="TreeGrafter"/>
</dbReference>
<reference evidence="8 9" key="1">
    <citation type="journal article" date="2015" name="Genome Biol. Evol.">
        <title>Comparative Genomics of a Bacterivorous Green Alga Reveals Evolutionary Causalities and Consequences of Phago-Mixotrophic Mode of Nutrition.</title>
        <authorList>
            <person name="Burns J.A."/>
            <person name="Paasch A."/>
            <person name="Narechania A."/>
            <person name="Kim E."/>
        </authorList>
    </citation>
    <scope>NUCLEOTIDE SEQUENCE [LARGE SCALE GENOMIC DNA]</scope>
    <source>
        <strain evidence="8 9">PLY_AMNH</strain>
    </source>
</reference>
<keyword evidence="4" id="KW-0833">Ubl conjugation pathway</keyword>
<proteinExistence type="predicted"/>
<feature type="region of interest" description="Disordered" evidence="7">
    <location>
        <begin position="111"/>
        <end position="135"/>
    </location>
</feature>
<evidence type="ECO:0000256" key="6">
    <source>
        <dbReference type="ARBA" id="ARBA00023306"/>
    </source>
</evidence>
<evidence type="ECO:0000313" key="8">
    <source>
        <dbReference type="EMBL" id="KAK3256966.1"/>
    </source>
</evidence>
<sequence length="205" mass="22461">MEAEPLGCASLPELKKLRSIVQDCLSKHLYSSAIFFADKLVTLSEGAPGDVYLLAEGYYMNKQYRRVLLLLRGQNLLNANMHFRYLAAKCLAECMEWDECLATLGECGDDDTSEGDSGADGSESISGWRGPFESGGPGVSMEAAACLLRGRVYDALENRARATHWYFLAFARGPQQAPGRFAVPRDSAPPSWILQPIPHVHVACS</sequence>
<evidence type="ECO:0000256" key="5">
    <source>
        <dbReference type="ARBA" id="ARBA00022803"/>
    </source>
</evidence>
<keyword evidence="9" id="KW-1185">Reference proteome</keyword>
<name>A0AAE0KQD9_9CHLO</name>
<evidence type="ECO:0000313" key="9">
    <source>
        <dbReference type="Proteomes" id="UP001190700"/>
    </source>
</evidence>
<protein>
    <submittedName>
        <fullName evidence="8">Uncharacterized protein</fullName>
    </submittedName>
</protein>
<evidence type="ECO:0000256" key="2">
    <source>
        <dbReference type="ARBA" id="ARBA00022737"/>
    </source>
</evidence>
<keyword evidence="6" id="KW-0131">Cell cycle</keyword>